<dbReference type="Pfam" id="PF00990">
    <property type="entry name" value="GGDEF"/>
    <property type="match status" value="1"/>
</dbReference>
<gene>
    <name evidence="4" type="primary">dosP</name>
    <name evidence="3" type="ORF">IHBHHGIJ_00347</name>
    <name evidence="4" type="ORF">KFEGEMFD_00803</name>
</gene>
<dbReference type="Gene3D" id="3.30.70.270">
    <property type="match status" value="1"/>
</dbReference>
<feature type="domain" description="GGDEF" evidence="2">
    <location>
        <begin position="282"/>
        <end position="415"/>
    </location>
</feature>
<dbReference type="SUPFAM" id="SSF141868">
    <property type="entry name" value="EAL domain-like"/>
    <property type="match status" value="1"/>
</dbReference>
<dbReference type="EMBL" id="CACSIK010000001">
    <property type="protein sequence ID" value="CAA0081765.1"/>
    <property type="molecule type" value="Genomic_DNA"/>
</dbReference>
<dbReference type="InterPro" id="IPR035919">
    <property type="entry name" value="EAL_sf"/>
</dbReference>
<dbReference type="InterPro" id="IPR043128">
    <property type="entry name" value="Rev_trsase/Diguanyl_cyclase"/>
</dbReference>
<evidence type="ECO:0000313" key="6">
    <source>
        <dbReference type="Proteomes" id="UP000439591"/>
    </source>
</evidence>
<evidence type="ECO:0000259" key="1">
    <source>
        <dbReference type="PROSITE" id="PS50883"/>
    </source>
</evidence>
<dbReference type="PROSITE" id="PS50887">
    <property type="entry name" value="GGDEF"/>
    <property type="match status" value="1"/>
</dbReference>
<dbReference type="Gene3D" id="3.20.20.450">
    <property type="entry name" value="EAL domain"/>
    <property type="match status" value="1"/>
</dbReference>
<dbReference type="CDD" id="cd01948">
    <property type="entry name" value="EAL"/>
    <property type="match status" value="1"/>
</dbReference>
<dbReference type="InterPro" id="IPR029787">
    <property type="entry name" value="Nucleotide_cyclase"/>
</dbReference>
<dbReference type="SUPFAM" id="SSF55073">
    <property type="entry name" value="Nucleotide cyclase"/>
    <property type="match status" value="1"/>
</dbReference>
<dbReference type="AlphaFoldDB" id="A0A5S9N4J3"/>
<dbReference type="Proteomes" id="UP000439591">
    <property type="component" value="Unassembled WGS sequence"/>
</dbReference>
<dbReference type="GO" id="GO:0071111">
    <property type="term" value="F:cyclic-guanylate-specific phosphodiesterase activity"/>
    <property type="evidence" value="ECO:0007669"/>
    <property type="project" value="UniProtKB-EC"/>
</dbReference>
<accession>A0A5S9N4J3</accession>
<dbReference type="PROSITE" id="PS50883">
    <property type="entry name" value="EAL"/>
    <property type="match status" value="1"/>
</dbReference>
<dbReference type="Pfam" id="PF00563">
    <property type="entry name" value="EAL"/>
    <property type="match status" value="1"/>
</dbReference>
<dbReference type="InterPro" id="IPR050706">
    <property type="entry name" value="Cyclic-di-GMP_PDE-like"/>
</dbReference>
<sequence>MSSPNTAINILLFCLADSDAEQLTSHCRRGGRIAHTLGIDTGEKLSAAIAKSDWDVLVFDAEQAQLEIQRCGHILRKYHKDIPVIYLGEGDSLVPPDPCVVDIVNKYNMAEVAGVAFKAQLARQLRLELATTKMALAEAEERNQLLLHDHQDPVAYITDGMLIYANKPFCEQMGYDDLDGFPVVDLIANKDQDRFKNVLKKQLKSNEHQQLEISFSLANDTELKTQIHFDSAHYDGEECTQITVHKPSDNNVINGIDNTTRMSSKHHFIAQLQEFVDNERNSNSSLILISVDHFHKLRKDTSLLNVELLIEAVANLVRSHLPAQFYGRVADDMITAIAHHVASDTALEMTLELVKAIEAEIFELHKQSLQCTVSIAVLPINHLTPPKASFLLDTVFHGVDKTSEEGGNNAEICRRDRQQLDRNNSAGNILTESMANNRLSLLFQPLVNLGAANGDHYEATLHIKNWEEGEISAGEILRAVERTPENTQLDHWIVVEATKQLAKERLAGQDIKLIINLSGNVFHDPEFCAWLSVAFKAAGLPPSSVILQFSEESIADALKPALNFSAQLQKLGSSLAVRNFGRAKKGNKFLSHIQPAVVKPGYRASDAPTDQHIKDMVQQARQLNSQIIIPNVGSAATLAMLWQLNPDFIQGSYVNEPMPTMNYEFAAFG</sequence>
<evidence type="ECO:0000313" key="5">
    <source>
        <dbReference type="Proteomes" id="UP000435877"/>
    </source>
</evidence>
<dbReference type="PANTHER" id="PTHR33121">
    <property type="entry name" value="CYCLIC DI-GMP PHOSPHODIESTERASE PDEF"/>
    <property type="match status" value="1"/>
</dbReference>
<dbReference type="EMBL" id="CACSIM010000001">
    <property type="protein sequence ID" value="CAA0084773.1"/>
    <property type="molecule type" value="Genomic_DNA"/>
</dbReference>
<feature type="domain" description="EAL" evidence="1">
    <location>
        <begin position="423"/>
        <end position="669"/>
    </location>
</feature>
<dbReference type="InterPro" id="IPR000014">
    <property type="entry name" value="PAS"/>
</dbReference>
<dbReference type="Gene3D" id="3.30.450.20">
    <property type="entry name" value="PAS domain"/>
    <property type="match status" value="1"/>
</dbReference>
<evidence type="ECO:0000313" key="3">
    <source>
        <dbReference type="EMBL" id="CAA0081765.1"/>
    </source>
</evidence>
<name>A0A5S9N4J3_9GAMM</name>
<dbReference type="OrthoDB" id="7052318at2"/>
<evidence type="ECO:0000259" key="2">
    <source>
        <dbReference type="PROSITE" id="PS50887"/>
    </source>
</evidence>
<dbReference type="EC" id="3.1.4.52" evidence="4"/>
<dbReference type="Proteomes" id="UP000435877">
    <property type="component" value="Unassembled WGS sequence"/>
</dbReference>
<dbReference type="PANTHER" id="PTHR33121:SF23">
    <property type="entry name" value="CYCLIC DI-GMP PHOSPHODIESTERASE PDEB"/>
    <property type="match status" value="1"/>
</dbReference>
<evidence type="ECO:0000313" key="4">
    <source>
        <dbReference type="EMBL" id="CAA0084773.1"/>
    </source>
</evidence>
<dbReference type="InterPro" id="IPR000160">
    <property type="entry name" value="GGDEF_dom"/>
</dbReference>
<keyword evidence="5" id="KW-1185">Reference proteome</keyword>
<dbReference type="InterPro" id="IPR001633">
    <property type="entry name" value="EAL_dom"/>
</dbReference>
<reference evidence="5 6" key="1">
    <citation type="submission" date="2019-11" db="EMBL/GenBank/DDBJ databases">
        <authorList>
            <person name="Holert J."/>
        </authorList>
    </citation>
    <scope>NUCLEOTIDE SEQUENCE [LARGE SCALE GENOMIC DNA]</scope>
    <source>
        <strain evidence="4">BC3_2A</strain>
        <strain evidence="3">SB11_1A</strain>
    </source>
</reference>
<organism evidence="4 6">
    <name type="scientific">Zhongshania aliphaticivorans</name>
    <dbReference type="NCBI Taxonomy" id="1470434"/>
    <lineage>
        <taxon>Bacteria</taxon>
        <taxon>Pseudomonadati</taxon>
        <taxon>Pseudomonadota</taxon>
        <taxon>Gammaproteobacteria</taxon>
        <taxon>Cellvibrionales</taxon>
        <taxon>Spongiibacteraceae</taxon>
        <taxon>Zhongshania</taxon>
    </lineage>
</organism>
<keyword evidence="4" id="KW-0378">Hydrolase</keyword>
<proteinExistence type="predicted"/>
<dbReference type="InterPro" id="IPR035965">
    <property type="entry name" value="PAS-like_dom_sf"/>
</dbReference>
<dbReference type="SUPFAM" id="SSF55785">
    <property type="entry name" value="PYP-like sensor domain (PAS domain)"/>
    <property type="match status" value="1"/>
</dbReference>
<dbReference type="SMART" id="SM00052">
    <property type="entry name" value="EAL"/>
    <property type="match status" value="1"/>
</dbReference>
<dbReference type="RefSeq" id="WP_159267047.1">
    <property type="nucleotide sequence ID" value="NZ_CACSIK010000001.1"/>
</dbReference>
<protein>
    <submittedName>
        <fullName evidence="4">Oxygen sensor protein DosP</fullName>
        <ecNumber evidence="4">3.1.4.52</ecNumber>
    </submittedName>
</protein>
<dbReference type="CDD" id="cd00130">
    <property type="entry name" value="PAS"/>
    <property type="match status" value="1"/>
</dbReference>